<organism evidence="1 2">
    <name type="scientific">Nitrosomonas halophila</name>
    <dbReference type="NCBI Taxonomy" id="44576"/>
    <lineage>
        <taxon>Bacteria</taxon>
        <taxon>Pseudomonadati</taxon>
        <taxon>Pseudomonadota</taxon>
        <taxon>Betaproteobacteria</taxon>
        <taxon>Nitrosomonadales</taxon>
        <taxon>Nitrosomonadaceae</taxon>
        <taxon>Nitrosomonas</taxon>
    </lineage>
</organism>
<evidence type="ECO:0000313" key="1">
    <source>
        <dbReference type="EMBL" id="SDX47397.1"/>
    </source>
</evidence>
<dbReference type="SUPFAM" id="SSF101478">
    <property type="entry name" value="ADP-ribosylglycohydrolase"/>
    <property type="match status" value="1"/>
</dbReference>
<proteinExistence type="predicted"/>
<dbReference type="Gene3D" id="1.10.4080.10">
    <property type="entry name" value="ADP-ribosylation/Crystallin J1"/>
    <property type="match status" value="1"/>
</dbReference>
<reference evidence="1 2" key="1">
    <citation type="submission" date="2016-10" db="EMBL/GenBank/DDBJ databases">
        <authorList>
            <person name="de Groot N.N."/>
        </authorList>
    </citation>
    <scope>NUCLEOTIDE SEQUENCE [LARGE SCALE GENOMIC DNA]</scope>
    <source>
        <strain evidence="1 2">Nm1</strain>
    </source>
</reference>
<evidence type="ECO:0000313" key="2">
    <source>
        <dbReference type="Proteomes" id="UP000198640"/>
    </source>
</evidence>
<dbReference type="EMBL" id="FNOY01000002">
    <property type="protein sequence ID" value="SDX47397.1"/>
    <property type="molecule type" value="Genomic_DNA"/>
</dbReference>
<gene>
    <name evidence="1" type="ORF">SAMN05421881_100212</name>
</gene>
<dbReference type="RefSeq" id="WP_090411053.1">
    <property type="nucleotide sequence ID" value="NZ_FNOY01000002.1"/>
</dbReference>
<dbReference type="STRING" id="44576.SAMN05421881_100212"/>
<dbReference type="InterPro" id="IPR036705">
    <property type="entry name" value="Ribosyl_crysJ1_sf"/>
</dbReference>
<dbReference type="Pfam" id="PF03747">
    <property type="entry name" value="ADP_ribosyl_GH"/>
    <property type="match status" value="1"/>
</dbReference>
<dbReference type="Proteomes" id="UP000198640">
    <property type="component" value="Unassembled WGS sequence"/>
</dbReference>
<keyword evidence="2" id="KW-1185">Reference proteome</keyword>
<dbReference type="OrthoDB" id="6193578at2"/>
<dbReference type="AlphaFoldDB" id="A0A1H3BZR5"/>
<accession>A0A1H3BZR5</accession>
<dbReference type="InterPro" id="IPR005502">
    <property type="entry name" value="Ribosyl_crysJ1"/>
</dbReference>
<keyword evidence="1" id="KW-0378">Hydrolase</keyword>
<name>A0A1H3BZR5_9PROT</name>
<dbReference type="PANTHER" id="PTHR16222">
    <property type="entry name" value="ADP-RIBOSYLGLYCOHYDROLASE"/>
    <property type="match status" value="1"/>
</dbReference>
<protein>
    <submittedName>
        <fullName evidence="1">ADP-ribosylglycohydrolase</fullName>
    </submittedName>
</protein>
<sequence length="329" mass="35350">MNVNISLEPSAAMVLGALVADAASLGLHWIYDSQRIAQIEKESGLVFLPPDAKHYAGAKGYFAHANKQAGESSGYGETCLLALKHFADYRSFDHRAYQQQFSLHFGPGGQYVGYIDSPTRQTLRVLQAGQNDAYPEKSGADDDQFMALSSIPVLAAAHQGSADQLMALVDRVVRITNNNDVAVAAARSVASVLFSLKRRMPMGEALEQAVPHAGHTLSDLLTDAIGRRHESSLAIATEFGSACHVKEGLPIVFHIASREPDYRTAIQENIRIGGDSCGRSIALGAIMAAYWSGQKSQSNGIPLAWLARYHNLQMAADALAAINGDSADR</sequence>
<dbReference type="GO" id="GO:0016787">
    <property type="term" value="F:hydrolase activity"/>
    <property type="evidence" value="ECO:0007669"/>
    <property type="project" value="UniProtKB-KW"/>
</dbReference>
<dbReference type="PANTHER" id="PTHR16222:SF17">
    <property type="entry name" value="SELENOPROTEIN J"/>
    <property type="match status" value="1"/>
</dbReference>
<dbReference type="InterPro" id="IPR050792">
    <property type="entry name" value="ADP-ribosylglycohydrolase"/>
</dbReference>